<dbReference type="PANTHER" id="PTHR33495:SF2">
    <property type="entry name" value="ANTI-SIGMA FACTOR ANTAGONIST TM_1081-RELATED"/>
    <property type="match status" value="1"/>
</dbReference>
<evidence type="ECO:0000313" key="4">
    <source>
        <dbReference type="EMBL" id="ADB49261.1"/>
    </source>
</evidence>
<protein>
    <recommendedName>
        <fullName evidence="2">Anti-sigma factor antagonist</fullName>
    </recommendedName>
</protein>
<sequence length="132" mass="14548">MTQPRHRHVQPTPFGLDEERLDAHGISVIAVQGELDLFTAPELRERLREHMDDPEPADDLVVDLSGCAFVDASGCQALLRAARQLTAVGRRLAIVNTNPGNTRIFTVMGLDELFPIVATRAQAVDALRHRST</sequence>
<dbReference type="InterPro" id="IPR036513">
    <property type="entry name" value="STAS_dom_sf"/>
</dbReference>
<dbReference type="KEGG" id="cwo:Cwoe_0828"/>
<organism evidence="4 5">
    <name type="scientific">Conexibacter woesei (strain DSM 14684 / CCUG 47730 / CIP 108061 / JCM 11494 / NBRC 100937 / ID131577)</name>
    <dbReference type="NCBI Taxonomy" id="469383"/>
    <lineage>
        <taxon>Bacteria</taxon>
        <taxon>Bacillati</taxon>
        <taxon>Actinomycetota</taxon>
        <taxon>Thermoleophilia</taxon>
        <taxon>Solirubrobacterales</taxon>
        <taxon>Conexibacteraceae</taxon>
        <taxon>Conexibacter</taxon>
    </lineage>
</organism>
<dbReference type="InterPro" id="IPR058548">
    <property type="entry name" value="MlaB-like_STAS"/>
</dbReference>
<dbReference type="PANTHER" id="PTHR33495">
    <property type="entry name" value="ANTI-SIGMA FACTOR ANTAGONIST TM_1081-RELATED-RELATED"/>
    <property type="match status" value="1"/>
</dbReference>
<dbReference type="NCBIfam" id="TIGR00377">
    <property type="entry name" value="ant_ant_sig"/>
    <property type="match status" value="1"/>
</dbReference>
<dbReference type="InterPro" id="IPR003658">
    <property type="entry name" value="Anti-sigma_ant"/>
</dbReference>
<dbReference type="SUPFAM" id="SSF52091">
    <property type="entry name" value="SpoIIaa-like"/>
    <property type="match status" value="1"/>
</dbReference>
<dbReference type="GO" id="GO:0043856">
    <property type="term" value="F:anti-sigma factor antagonist activity"/>
    <property type="evidence" value="ECO:0007669"/>
    <property type="project" value="InterPro"/>
</dbReference>
<dbReference type="EMBL" id="CP001854">
    <property type="protein sequence ID" value="ADB49261.1"/>
    <property type="molecule type" value="Genomic_DNA"/>
</dbReference>
<dbReference type="eggNOG" id="COG1366">
    <property type="taxonomic scope" value="Bacteria"/>
</dbReference>
<feature type="domain" description="STAS" evidence="3">
    <location>
        <begin position="16"/>
        <end position="127"/>
    </location>
</feature>
<dbReference type="AlphaFoldDB" id="D3FAJ2"/>
<comment type="similarity">
    <text evidence="1 2">Belongs to the anti-sigma-factor antagonist family.</text>
</comment>
<proteinExistence type="inferred from homology"/>
<keyword evidence="5" id="KW-1185">Reference proteome</keyword>
<reference evidence="4 5" key="1">
    <citation type="journal article" date="2010" name="Stand. Genomic Sci.">
        <title>Complete genome sequence of Conexibacter woesei type strain (ID131577).</title>
        <authorList>
            <person name="Pukall R."/>
            <person name="Lapidus A."/>
            <person name="Glavina Del Rio T."/>
            <person name="Copeland A."/>
            <person name="Tice H."/>
            <person name="Cheng J.-F."/>
            <person name="Lucas S."/>
            <person name="Chen F."/>
            <person name="Nolan M."/>
            <person name="Bruce D."/>
            <person name="Goodwin L."/>
            <person name="Pitluck S."/>
            <person name="Mavromatis K."/>
            <person name="Ivanova N."/>
            <person name="Ovchinnikova G."/>
            <person name="Pati A."/>
            <person name="Chen A."/>
            <person name="Palaniappan K."/>
            <person name="Land M."/>
            <person name="Hauser L."/>
            <person name="Chang Y.-J."/>
            <person name="Jeffries C.D."/>
            <person name="Chain P."/>
            <person name="Meincke L."/>
            <person name="Sims D."/>
            <person name="Brettin T."/>
            <person name="Detter J.C."/>
            <person name="Rohde M."/>
            <person name="Goeker M."/>
            <person name="Bristow J."/>
            <person name="Eisen J.A."/>
            <person name="Markowitz V."/>
            <person name="Kyrpides N.C."/>
            <person name="Klenk H.-P."/>
            <person name="Hugenholtz P."/>
        </authorList>
    </citation>
    <scope>NUCLEOTIDE SEQUENCE [LARGE SCALE GENOMIC DNA]</scope>
    <source>
        <strain evidence="5">DSM 14684 / CIP 108061 / JCM 11494 / NBRC 100937 / ID131577</strain>
    </source>
</reference>
<dbReference type="RefSeq" id="WP_012932314.1">
    <property type="nucleotide sequence ID" value="NC_013739.1"/>
</dbReference>
<dbReference type="STRING" id="469383.Cwoe_0828"/>
<gene>
    <name evidence="4" type="ordered locus">Cwoe_0828</name>
</gene>
<dbReference type="CDD" id="cd07043">
    <property type="entry name" value="STAS_anti-anti-sigma_factors"/>
    <property type="match status" value="1"/>
</dbReference>
<dbReference type="InterPro" id="IPR002645">
    <property type="entry name" value="STAS_dom"/>
</dbReference>
<dbReference type="Pfam" id="PF13466">
    <property type="entry name" value="STAS_2"/>
    <property type="match status" value="1"/>
</dbReference>
<accession>D3FAJ2</accession>
<dbReference type="Gene3D" id="3.30.750.24">
    <property type="entry name" value="STAS domain"/>
    <property type="match status" value="1"/>
</dbReference>
<dbReference type="OrthoDB" id="9793697at2"/>
<dbReference type="HOGENOM" id="CLU_115403_3_3_11"/>
<evidence type="ECO:0000256" key="2">
    <source>
        <dbReference type="RuleBase" id="RU003749"/>
    </source>
</evidence>
<evidence type="ECO:0000256" key="1">
    <source>
        <dbReference type="ARBA" id="ARBA00009013"/>
    </source>
</evidence>
<name>D3FAJ2_CONWI</name>
<dbReference type="PROSITE" id="PS50801">
    <property type="entry name" value="STAS"/>
    <property type="match status" value="1"/>
</dbReference>
<evidence type="ECO:0000259" key="3">
    <source>
        <dbReference type="PROSITE" id="PS50801"/>
    </source>
</evidence>
<evidence type="ECO:0000313" key="5">
    <source>
        <dbReference type="Proteomes" id="UP000008229"/>
    </source>
</evidence>
<reference evidence="5" key="2">
    <citation type="submission" date="2010-01" db="EMBL/GenBank/DDBJ databases">
        <title>The complete genome of Conexibacter woesei DSM 14684.</title>
        <authorList>
            <consortium name="US DOE Joint Genome Institute (JGI-PGF)"/>
            <person name="Lucas S."/>
            <person name="Copeland A."/>
            <person name="Lapidus A."/>
            <person name="Glavina del Rio T."/>
            <person name="Dalin E."/>
            <person name="Tice H."/>
            <person name="Bruce D."/>
            <person name="Goodwin L."/>
            <person name="Pitluck S."/>
            <person name="Kyrpides N."/>
            <person name="Mavromatis K."/>
            <person name="Ivanova N."/>
            <person name="Mikhailova N."/>
            <person name="Chertkov O."/>
            <person name="Brettin T."/>
            <person name="Detter J.C."/>
            <person name="Han C."/>
            <person name="Larimer F."/>
            <person name="Land M."/>
            <person name="Hauser L."/>
            <person name="Markowitz V."/>
            <person name="Cheng J.-F."/>
            <person name="Hugenholtz P."/>
            <person name="Woyke T."/>
            <person name="Wu D."/>
            <person name="Pukall R."/>
            <person name="Steenblock K."/>
            <person name="Schneider S."/>
            <person name="Klenk H.-P."/>
            <person name="Eisen J.A."/>
        </authorList>
    </citation>
    <scope>NUCLEOTIDE SEQUENCE [LARGE SCALE GENOMIC DNA]</scope>
    <source>
        <strain evidence="5">DSM 14684 / CIP 108061 / JCM 11494 / NBRC 100937 / ID131577</strain>
    </source>
</reference>
<dbReference type="Proteomes" id="UP000008229">
    <property type="component" value="Chromosome"/>
</dbReference>